<keyword evidence="10 11" id="KW-0472">Membrane</keyword>
<dbReference type="Gene3D" id="1.10.287.130">
    <property type="match status" value="1"/>
</dbReference>
<dbReference type="Proteomes" id="UP001157109">
    <property type="component" value="Unassembled WGS sequence"/>
</dbReference>
<dbReference type="CDD" id="cd06225">
    <property type="entry name" value="HAMP"/>
    <property type="match status" value="1"/>
</dbReference>
<comment type="caution">
    <text evidence="14">The sequence shown here is derived from an EMBL/GenBank/DDBJ whole genome shotgun (WGS) entry which is preliminary data.</text>
</comment>
<evidence type="ECO:0000256" key="5">
    <source>
        <dbReference type="ARBA" id="ARBA00022679"/>
    </source>
</evidence>
<dbReference type="InterPro" id="IPR003661">
    <property type="entry name" value="HisK_dim/P_dom"/>
</dbReference>
<organism evidence="14 15">
    <name type="scientific">Arsenicicoccus piscis</name>
    <dbReference type="NCBI Taxonomy" id="673954"/>
    <lineage>
        <taxon>Bacteria</taxon>
        <taxon>Bacillati</taxon>
        <taxon>Actinomycetota</taxon>
        <taxon>Actinomycetes</taxon>
        <taxon>Micrococcales</taxon>
        <taxon>Intrasporangiaceae</taxon>
        <taxon>Arsenicicoccus</taxon>
    </lineage>
</organism>
<name>A0ABQ6HQ25_9MICO</name>
<dbReference type="PROSITE" id="PS50109">
    <property type="entry name" value="HIS_KIN"/>
    <property type="match status" value="1"/>
</dbReference>
<feature type="domain" description="HAMP" evidence="13">
    <location>
        <begin position="192"/>
        <end position="245"/>
    </location>
</feature>
<dbReference type="GO" id="GO:0016301">
    <property type="term" value="F:kinase activity"/>
    <property type="evidence" value="ECO:0007669"/>
    <property type="project" value="UniProtKB-KW"/>
</dbReference>
<evidence type="ECO:0000259" key="12">
    <source>
        <dbReference type="PROSITE" id="PS50109"/>
    </source>
</evidence>
<evidence type="ECO:0000256" key="6">
    <source>
        <dbReference type="ARBA" id="ARBA00022692"/>
    </source>
</evidence>
<evidence type="ECO:0000313" key="14">
    <source>
        <dbReference type="EMBL" id="GMA19680.1"/>
    </source>
</evidence>
<dbReference type="CDD" id="cd00082">
    <property type="entry name" value="HisKA"/>
    <property type="match status" value="1"/>
</dbReference>
<dbReference type="Pfam" id="PF00512">
    <property type="entry name" value="HisKA"/>
    <property type="match status" value="1"/>
</dbReference>
<dbReference type="InterPro" id="IPR003594">
    <property type="entry name" value="HATPase_dom"/>
</dbReference>
<evidence type="ECO:0000256" key="11">
    <source>
        <dbReference type="SAM" id="Phobius"/>
    </source>
</evidence>
<evidence type="ECO:0000259" key="13">
    <source>
        <dbReference type="PROSITE" id="PS50885"/>
    </source>
</evidence>
<evidence type="ECO:0000256" key="4">
    <source>
        <dbReference type="ARBA" id="ARBA00022553"/>
    </source>
</evidence>
<feature type="domain" description="Histidine kinase" evidence="12">
    <location>
        <begin position="253"/>
        <end position="457"/>
    </location>
</feature>
<dbReference type="InterPro" id="IPR050428">
    <property type="entry name" value="TCS_sensor_his_kinase"/>
</dbReference>
<sequence>MTPASLRTRWRVRSLRFRIVAVTAAAATLAIVLALGAYLLTLRTILDNTATTAATDQAGRVAAQLADRPGDPSSVLQAVSAQGSILQLLDGAGRVISYSDSAGATQPLAGLRPAAGQVQSAQVDGVPTDEHEPYVVVARGLRPSEGPPGGTLLVATPVQNETVLIEGASIALGLLALLLFGGLLWLINRVLSSALGRVERIRSSVAEIGATRSDLRVPVPSGDDEITHLAETMNAMLDRLHEADAAQRAFVSDASHELRSPLTAIRMIADTSAGGIDADGTRVVRAEALRLQHLVDDLLTLAKIDDTAAVRPHVEVDLDDLLIDEARRLRATGTLRVEAQIEAARLEGDPVQLARVVRNLVDNASRHARTAVRLGCAATADGSVTVTVDNDGEPVPLDRREAIFDRFTRLQDSRDRDTGGSGLGLAIVRALVESYGGTVVTTETPEGRCRFEVRIPG</sequence>
<evidence type="ECO:0000256" key="1">
    <source>
        <dbReference type="ARBA" id="ARBA00000085"/>
    </source>
</evidence>
<dbReference type="Pfam" id="PF02518">
    <property type="entry name" value="HATPase_c"/>
    <property type="match status" value="1"/>
</dbReference>
<dbReference type="SMART" id="SM00388">
    <property type="entry name" value="HisKA"/>
    <property type="match status" value="1"/>
</dbReference>
<keyword evidence="4" id="KW-0597">Phosphoprotein</keyword>
<dbReference type="InterPro" id="IPR005467">
    <property type="entry name" value="His_kinase_dom"/>
</dbReference>
<dbReference type="SUPFAM" id="SSF47384">
    <property type="entry name" value="Homodimeric domain of signal transducing histidine kinase"/>
    <property type="match status" value="1"/>
</dbReference>
<feature type="transmembrane region" description="Helical" evidence="11">
    <location>
        <begin position="167"/>
        <end position="187"/>
    </location>
</feature>
<evidence type="ECO:0000256" key="8">
    <source>
        <dbReference type="ARBA" id="ARBA00022989"/>
    </source>
</evidence>
<dbReference type="InterPro" id="IPR036097">
    <property type="entry name" value="HisK_dim/P_sf"/>
</dbReference>
<comment type="catalytic activity">
    <reaction evidence="1">
        <text>ATP + protein L-histidine = ADP + protein N-phospho-L-histidine.</text>
        <dbReference type="EC" id="2.7.13.3"/>
    </reaction>
</comment>
<dbReference type="InterPro" id="IPR003660">
    <property type="entry name" value="HAMP_dom"/>
</dbReference>
<dbReference type="Gene3D" id="3.30.565.10">
    <property type="entry name" value="Histidine kinase-like ATPase, C-terminal domain"/>
    <property type="match status" value="1"/>
</dbReference>
<dbReference type="SUPFAM" id="SSF158472">
    <property type="entry name" value="HAMP domain-like"/>
    <property type="match status" value="1"/>
</dbReference>
<dbReference type="RefSeq" id="WP_241445338.1">
    <property type="nucleotide sequence ID" value="NZ_BSUJ01000001.1"/>
</dbReference>
<reference evidence="15" key="1">
    <citation type="journal article" date="2019" name="Int. J. Syst. Evol. Microbiol.">
        <title>The Global Catalogue of Microorganisms (GCM) 10K type strain sequencing project: providing services to taxonomists for standard genome sequencing and annotation.</title>
        <authorList>
            <consortium name="The Broad Institute Genomics Platform"/>
            <consortium name="The Broad Institute Genome Sequencing Center for Infectious Disease"/>
            <person name="Wu L."/>
            <person name="Ma J."/>
        </authorList>
    </citation>
    <scope>NUCLEOTIDE SEQUENCE [LARGE SCALE GENOMIC DNA]</scope>
    <source>
        <strain evidence="15">NBRC 105830</strain>
    </source>
</reference>
<keyword evidence="15" id="KW-1185">Reference proteome</keyword>
<dbReference type="Gene3D" id="6.10.340.10">
    <property type="match status" value="1"/>
</dbReference>
<evidence type="ECO:0000256" key="10">
    <source>
        <dbReference type="ARBA" id="ARBA00023136"/>
    </source>
</evidence>
<evidence type="ECO:0000256" key="3">
    <source>
        <dbReference type="ARBA" id="ARBA00012438"/>
    </source>
</evidence>
<dbReference type="InterPro" id="IPR004358">
    <property type="entry name" value="Sig_transdc_His_kin-like_C"/>
</dbReference>
<feature type="transmembrane region" description="Helical" evidence="11">
    <location>
        <begin position="20"/>
        <end position="40"/>
    </location>
</feature>
<dbReference type="PRINTS" id="PR00344">
    <property type="entry name" value="BCTRLSENSOR"/>
</dbReference>
<keyword evidence="6 11" id="KW-0812">Transmembrane</keyword>
<dbReference type="InterPro" id="IPR036890">
    <property type="entry name" value="HATPase_C_sf"/>
</dbReference>
<dbReference type="SMART" id="SM00387">
    <property type="entry name" value="HATPase_c"/>
    <property type="match status" value="1"/>
</dbReference>
<gene>
    <name evidence="14" type="ORF">GCM10025862_17010</name>
</gene>
<evidence type="ECO:0000256" key="2">
    <source>
        <dbReference type="ARBA" id="ARBA00004236"/>
    </source>
</evidence>
<dbReference type="Pfam" id="PF00672">
    <property type="entry name" value="HAMP"/>
    <property type="match status" value="1"/>
</dbReference>
<dbReference type="EMBL" id="BSUJ01000001">
    <property type="protein sequence ID" value="GMA19680.1"/>
    <property type="molecule type" value="Genomic_DNA"/>
</dbReference>
<keyword evidence="5" id="KW-0808">Transferase</keyword>
<dbReference type="PROSITE" id="PS50885">
    <property type="entry name" value="HAMP"/>
    <property type="match status" value="1"/>
</dbReference>
<evidence type="ECO:0000313" key="15">
    <source>
        <dbReference type="Proteomes" id="UP001157109"/>
    </source>
</evidence>
<accession>A0ABQ6HQ25</accession>
<evidence type="ECO:0000256" key="7">
    <source>
        <dbReference type="ARBA" id="ARBA00022777"/>
    </source>
</evidence>
<dbReference type="PANTHER" id="PTHR45436">
    <property type="entry name" value="SENSOR HISTIDINE KINASE YKOH"/>
    <property type="match status" value="1"/>
</dbReference>
<dbReference type="SMART" id="SM00304">
    <property type="entry name" value="HAMP"/>
    <property type="match status" value="1"/>
</dbReference>
<proteinExistence type="predicted"/>
<comment type="subcellular location">
    <subcellularLocation>
        <location evidence="2">Cell membrane</location>
    </subcellularLocation>
</comment>
<keyword evidence="9" id="KW-0902">Two-component regulatory system</keyword>
<keyword evidence="7 14" id="KW-0418">Kinase</keyword>
<keyword evidence="8 11" id="KW-1133">Transmembrane helix</keyword>
<dbReference type="EC" id="2.7.13.3" evidence="3"/>
<evidence type="ECO:0000256" key="9">
    <source>
        <dbReference type="ARBA" id="ARBA00023012"/>
    </source>
</evidence>
<dbReference type="SUPFAM" id="SSF55874">
    <property type="entry name" value="ATPase domain of HSP90 chaperone/DNA topoisomerase II/histidine kinase"/>
    <property type="match status" value="1"/>
</dbReference>
<protein>
    <recommendedName>
        <fullName evidence="3">histidine kinase</fullName>
        <ecNumber evidence="3">2.7.13.3</ecNumber>
    </recommendedName>
</protein>
<dbReference type="PANTHER" id="PTHR45436:SF5">
    <property type="entry name" value="SENSOR HISTIDINE KINASE TRCS"/>
    <property type="match status" value="1"/>
</dbReference>